<dbReference type="EMBL" id="BJVU01000023">
    <property type="protein sequence ID" value="GEL60105.1"/>
    <property type="molecule type" value="Genomic_DNA"/>
</dbReference>
<keyword evidence="4" id="KW-1185">Reference proteome</keyword>
<dbReference type="Proteomes" id="UP000032671">
    <property type="component" value="Unassembled WGS sequence"/>
</dbReference>
<reference evidence="1 3" key="1">
    <citation type="submission" date="2012-11" db="EMBL/GenBank/DDBJ databases">
        <title>Whole genome sequence of Acetobacter cibinongensis 4H-1.</title>
        <authorList>
            <person name="Azuma Y."/>
            <person name="Higashiura N."/>
            <person name="Hirakawa H."/>
            <person name="Matsushita K."/>
        </authorList>
    </citation>
    <scope>NUCLEOTIDE SEQUENCE [LARGE SCALE GENOMIC DNA]</scope>
    <source>
        <strain evidence="1 3">4H-1</strain>
    </source>
</reference>
<evidence type="ECO:0000313" key="2">
    <source>
        <dbReference type="EMBL" id="GEL60105.1"/>
    </source>
</evidence>
<reference evidence="2 4" key="2">
    <citation type="submission" date="2019-07" db="EMBL/GenBank/DDBJ databases">
        <title>Whole genome shotgun sequence of Acetobacter cibinongensis NBRC 16605.</title>
        <authorList>
            <person name="Hosoyama A."/>
            <person name="Uohara A."/>
            <person name="Ohji S."/>
            <person name="Ichikawa N."/>
        </authorList>
    </citation>
    <scope>NUCLEOTIDE SEQUENCE [LARGE SCALE GENOMIC DNA]</scope>
    <source>
        <strain evidence="2 4">NBRC 16605</strain>
    </source>
</reference>
<dbReference type="EMBL" id="BAMV01000013">
    <property type="protein sequence ID" value="GAN60587.1"/>
    <property type="molecule type" value="Genomic_DNA"/>
</dbReference>
<accession>A0A6N3SRQ6</accession>
<dbReference type="AlphaFoldDB" id="A0A0D6N3J7"/>
<evidence type="ECO:0000313" key="1">
    <source>
        <dbReference type="EMBL" id="GAN60587.1"/>
    </source>
</evidence>
<comment type="caution">
    <text evidence="1">The sequence shown here is derived from an EMBL/GenBank/DDBJ whole genome shotgun (WGS) entry which is preliminary data.</text>
</comment>
<evidence type="ECO:0000313" key="3">
    <source>
        <dbReference type="Proteomes" id="UP000032671"/>
    </source>
</evidence>
<accession>A0A0D6N3J7</accession>
<dbReference type="RefSeq" id="WP_048838653.1">
    <property type="nucleotide sequence ID" value="NZ_BAMV01000013.1"/>
</dbReference>
<dbReference type="STRING" id="1231339.Abci_013_012"/>
<dbReference type="Proteomes" id="UP000321891">
    <property type="component" value="Unassembled WGS sequence"/>
</dbReference>
<protein>
    <submittedName>
        <fullName evidence="1">Uncharacterized protein</fullName>
    </submittedName>
</protein>
<sequence>MRERKYTVRFTEDESEWLQEVALDGNVSGYIRDTVLKQSKSDRKLVSMNERLVDLRQDMRLVTDLLDDLNRKVATKPTAPDATGSQEPDGIPDELMAMVLEILLLTRANSTRQDIRMAQGSVEYARLPVWEGKKRSSKTE</sequence>
<gene>
    <name evidence="1" type="ORF">Abci_013_012</name>
    <name evidence="2" type="ORF">ACI01nite_27070</name>
</gene>
<organism evidence="1 3">
    <name type="scientific">Acetobacter cibinongensis</name>
    <dbReference type="NCBI Taxonomy" id="146475"/>
    <lineage>
        <taxon>Bacteria</taxon>
        <taxon>Pseudomonadati</taxon>
        <taxon>Pseudomonadota</taxon>
        <taxon>Alphaproteobacteria</taxon>
        <taxon>Acetobacterales</taxon>
        <taxon>Acetobacteraceae</taxon>
        <taxon>Acetobacter</taxon>
    </lineage>
</organism>
<name>A0A0D6N3J7_9PROT</name>
<evidence type="ECO:0000313" key="4">
    <source>
        <dbReference type="Proteomes" id="UP000321891"/>
    </source>
</evidence>
<proteinExistence type="predicted"/>